<evidence type="ECO:0000256" key="1">
    <source>
        <dbReference type="SAM" id="Phobius"/>
    </source>
</evidence>
<accession>A0A183J671</accession>
<keyword evidence="1" id="KW-1133">Transmembrane helix</keyword>
<keyword evidence="1" id="KW-0472">Membrane</keyword>
<name>A0A183J671_9BILA</name>
<protein>
    <submittedName>
        <fullName evidence="5">MARVEL domain-containing protein</fullName>
    </submittedName>
</protein>
<dbReference type="Gene3D" id="1.20.140.150">
    <property type="match status" value="1"/>
</dbReference>
<keyword evidence="1" id="KW-0812">Transmembrane</keyword>
<dbReference type="OrthoDB" id="5915425at2759"/>
<dbReference type="WBParaSite" id="SBAD_0001175501-mRNA-1">
    <property type="protein sequence ID" value="SBAD_0001175501-mRNA-1"/>
    <property type="gene ID" value="SBAD_0001175501"/>
</dbReference>
<evidence type="ECO:0000313" key="5">
    <source>
        <dbReference type="WBParaSite" id="SBAD_0001175501-mRNA-1"/>
    </source>
</evidence>
<feature type="signal peptide" evidence="2">
    <location>
        <begin position="1"/>
        <end position="26"/>
    </location>
</feature>
<feature type="transmembrane region" description="Helical" evidence="1">
    <location>
        <begin position="83"/>
        <end position="107"/>
    </location>
</feature>
<dbReference type="Proteomes" id="UP000270296">
    <property type="component" value="Unassembled WGS sequence"/>
</dbReference>
<feature type="transmembrane region" description="Helical" evidence="1">
    <location>
        <begin position="42"/>
        <end position="62"/>
    </location>
</feature>
<gene>
    <name evidence="3" type="ORF">SBAD_LOCUS11369</name>
</gene>
<evidence type="ECO:0000256" key="2">
    <source>
        <dbReference type="SAM" id="SignalP"/>
    </source>
</evidence>
<dbReference type="EMBL" id="UZAM01015524">
    <property type="protein sequence ID" value="VDP39465.1"/>
    <property type="molecule type" value="Genomic_DNA"/>
</dbReference>
<organism evidence="5">
    <name type="scientific">Soboliphyme baturini</name>
    <dbReference type="NCBI Taxonomy" id="241478"/>
    <lineage>
        <taxon>Eukaryota</taxon>
        <taxon>Metazoa</taxon>
        <taxon>Ecdysozoa</taxon>
        <taxon>Nematoda</taxon>
        <taxon>Enoplea</taxon>
        <taxon>Dorylaimia</taxon>
        <taxon>Dioctophymatida</taxon>
        <taxon>Dioctophymatoidea</taxon>
        <taxon>Soboliphymatidae</taxon>
        <taxon>Soboliphyme</taxon>
    </lineage>
</organism>
<reference evidence="5" key="1">
    <citation type="submission" date="2016-06" db="UniProtKB">
        <authorList>
            <consortium name="WormBaseParasite"/>
        </authorList>
    </citation>
    <scope>IDENTIFICATION</scope>
</reference>
<keyword evidence="4" id="KW-1185">Reference proteome</keyword>
<sequence>MNDTQKAAAACLIVATLFCAMALAWGVVNCLACCCRSCLTSPLPILTGVALIMDIIGMTILIKENDNTWRQFLNGVENHSFGISLWICVASVGVMFFNMVTGILLVATSKFCLC</sequence>
<keyword evidence="2" id="KW-0732">Signal</keyword>
<proteinExistence type="predicted"/>
<dbReference type="AlphaFoldDB" id="A0A183J671"/>
<evidence type="ECO:0000313" key="3">
    <source>
        <dbReference type="EMBL" id="VDP39465.1"/>
    </source>
</evidence>
<evidence type="ECO:0000313" key="4">
    <source>
        <dbReference type="Proteomes" id="UP000270296"/>
    </source>
</evidence>
<feature type="chain" id="PRO_5043140402" evidence="2">
    <location>
        <begin position="27"/>
        <end position="114"/>
    </location>
</feature>
<reference evidence="3 4" key="2">
    <citation type="submission" date="2018-11" db="EMBL/GenBank/DDBJ databases">
        <authorList>
            <consortium name="Pathogen Informatics"/>
        </authorList>
    </citation>
    <scope>NUCLEOTIDE SEQUENCE [LARGE SCALE GENOMIC DNA]</scope>
</reference>